<dbReference type="RefSeq" id="WP_150784616.1">
    <property type="nucleotide sequence ID" value="NZ_CABVII010000019.1"/>
</dbReference>
<dbReference type="AlphaFoldDB" id="A0A5E7MJD7"/>
<sequence length="633" mass="71657">MTNYPPPPMRKLRVYAFDPQAATQLDTARISHATIQIPWEERWEAKMQPGPVNEYFEVIDIDPSSGQFYDAVDLNDQHLLAQDGLTPSEGDPRFHQQMVFAVAMKTVKLFERALGRKVYWCPQWDENSGSYQQVRKLRIYPHALREANAYYSKEKKALLFGYFKASMTDPGVNLPGSWVFTALSHDIIAHETTHAILDGLHRRYSEATGPDSLAFHEAFADIVALMMHFMLPEAVSMHVAANGGNLSQRSWMSGLARQFGEATGRYAALREAIDDKDSQQLPDPTLLSKTREPHKRGAILVAAVFDAFISIYEQRSADLLRLADGAGRTGSHLPPELVQRLTREATKSADHVLRMCIRALDYLPPVDVRFGEFLRGIITADTDLVPNDPMQYRLAMIQAFRRRGILPEKCLSLAPDSLLWESPNIELEAKELLNAPKGAHALDITPQYQRHKGFRQAERNRKIVWYWVMKVCSSDSHWVDALGVVFNTNRTSGYIAGSLFFGRDLSRPAVEVHSVRTCRRAGPDGQDLRQLVIEVTQRRQGFLNTADQEFQDQQELVGLTPPLTSDFQFRGGATLIIDLRDGKVRYVIRKRIDDVDRLAAQRQFFETGTDSLTLTYRGVNAKDNPFAMTHRGV</sequence>
<dbReference type="CDD" id="cd09598">
    <property type="entry name" value="M4_like"/>
    <property type="match status" value="1"/>
</dbReference>
<gene>
    <name evidence="1" type="ORF">PS862_04045</name>
</gene>
<dbReference type="SUPFAM" id="SSF55486">
    <property type="entry name" value="Metalloproteases ('zincins'), catalytic domain"/>
    <property type="match status" value="1"/>
</dbReference>
<name>A0A5E7MJD7_PSEFL</name>
<accession>A0A5E7MJD7</accession>
<dbReference type="OrthoDB" id="178184at2"/>
<proteinExistence type="predicted"/>
<dbReference type="EMBL" id="CABVII010000019">
    <property type="protein sequence ID" value="VVP24828.1"/>
    <property type="molecule type" value="Genomic_DNA"/>
</dbReference>
<organism evidence="1 2">
    <name type="scientific">Pseudomonas fluorescens</name>
    <dbReference type="NCBI Taxonomy" id="294"/>
    <lineage>
        <taxon>Bacteria</taxon>
        <taxon>Pseudomonadati</taxon>
        <taxon>Pseudomonadota</taxon>
        <taxon>Gammaproteobacteria</taxon>
        <taxon>Pseudomonadales</taxon>
        <taxon>Pseudomonadaceae</taxon>
        <taxon>Pseudomonas</taxon>
    </lineage>
</organism>
<evidence type="ECO:0008006" key="3">
    <source>
        <dbReference type="Google" id="ProtNLM"/>
    </source>
</evidence>
<evidence type="ECO:0000313" key="1">
    <source>
        <dbReference type="EMBL" id="VVP24828.1"/>
    </source>
</evidence>
<dbReference type="Proteomes" id="UP000385207">
    <property type="component" value="Unassembled WGS sequence"/>
</dbReference>
<protein>
    <recommendedName>
        <fullName evidence="3">Peptidase M4</fullName>
    </recommendedName>
</protein>
<reference evidence="1 2" key="1">
    <citation type="submission" date="2019-09" db="EMBL/GenBank/DDBJ databases">
        <authorList>
            <person name="Chandra G."/>
            <person name="Truman W A."/>
        </authorList>
    </citation>
    <scope>NUCLEOTIDE SEQUENCE [LARGE SCALE GENOMIC DNA]</scope>
    <source>
        <strain evidence="1">PS862</strain>
    </source>
</reference>
<evidence type="ECO:0000313" key="2">
    <source>
        <dbReference type="Proteomes" id="UP000385207"/>
    </source>
</evidence>